<gene>
    <name evidence="7" type="ORF">FA743_09265</name>
</gene>
<dbReference type="RefSeq" id="WP_136885828.1">
    <property type="nucleotide sequence ID" value="NZ_SUNI01000006.1"/>
</dbReference>
<evidence type="ECO:0000313" key="7">
    <source>
        <dbReference type="EMBL" id="TJZ91996.1"/>
    </source>
</evidence>
<evidence type="ECO:0000256" key="2">
    <source>
        <dbReference type="ARBA" id="ARBA00022475"/>
    </source>
</evidence>
<dbReference type="GO" id="GO:0016757">
    <property type="term" value="F:glycosyltransferase activity"/>
    <property type="evidence" value="ECO:0007669"/>
    <property type="project" value="UniProtKB-KW"/>
</dbReference>
<keyword evidence="5" id="KW-0472">Membrane</keyword>
<dbReference type="Gene3D" id="3.90.550.10">
    <property type="entry name" value="Spore Coat Polysaccharide Biosynthesis Protein SpsA, Chain A"/>
    <property type="match status" value="1"/>
</dbReference>
<dbReference type="EMBL" id="SUNI01000006">
    <property type="protein sequence ID" value="TJZ91996.1"/>
    <property type="molecule type" value="Genomic_DNA"/>
</dbReference>
<dbReference type="AlphaFoldDB" id="A0A4U0RAU8"/>
<evidence type="ECO:0000256" key="5">
    <source>
        <dbReference type="ARBA" id="ARBA00023136"/>
    </source>
</evidence>
<keyword evidence="3" id="KW-0328">Glycosyltransferase</keyword>
<name>A0A4U0RAU8_9RHOB</name>
<dbReference type="PANTHER" id="PTHR43646">
    <property type="entry name" value="GLYCOSYLTRANSFERASE"/>
    <property type="match status" value="1"/>
</dbReference>
<accession>A0A4U0RAU8</accession>
<feature type="domain" description="Glycosyltransferase 2-like" evidence="6">
    <location>
        <begin position="7"/>
        <end position="136"/>
    </location>
</feature>
<dbReference type="Pfam" id="PF00535">
    <property type="entry name" value="Glycos_transf_2"/>
    <property type="match status" value="1"/>
</dbReference>
<dbReference type="GO" id="GO:0005886">
    <property type="term" value="C:plasma membrane"/>
    <property type="evidence" value="ECO:0007669"/>
    <property type="project" value="UniProtKB-SubCell"/>
</dbReference>
<keyword evidence="4 7" id="KW-0808">Transferase</keyword>
<dbReference type="Proteomes" id="UP000309747">
    <property type="component" value="Unassembled WGS sequence"/>
</dbReference>
<dbReference type="InterPro" id="IPR029044">
    <property type="entry name" value="Nucleotide-diphossugar_trans"/>
</dbReference>
<comment type="caution">
    <text evidence="7">The sequence shown here is derived from an EMBL/GenBank/DDBJ whole genome shotgun (WGS) entry which is preliminary data.</text>
</comment>
<comment type="subcellular location">
    <subcellularLocation>
        <location evidence="1">Cell membrane</location>
    </subcellularLocation>
</comment>
<dbReference type="SUPFAM" id="SSF53448">
    <property type="entry name" value="Nucleotide-diphospho-sugar transferases"/>
    <property type="match status" value="1"/>
</dbReference>
<proteinExistence type="predicted"/>
<keyword evidence="2" id="KW-1003">Cell membrane</keyword>
<dbReference type="InterPro" id="IPR001173">
    <property type="entry name" value="Glyco_trans_2-like"/>
</dbReference>
<evidence type="ECO:0000313" key="8">
    <source>
        <dbReference type="Proteomes" id="UP000309747"/>
    </source>
</evidence>
<evidence type="ECO:0000256" key="3">
    <source>
        <dbReference type="ARBA" id="ARBA00022676"/>
    </source>
</evidence>
<evidence type="ECO:0000259" key="6">
    <source>
        <dbReference type="Pfam" id="PF00535"/>
    </source>
</evidence>
<dbReference type="CDD" id="cd00761">
    <property type="entry name" value="Glyco_tranf_GTA_type"/>
    <property type="match status" value="1"/>
</dbReference>
<reference evidence="7 8" key="1">
    <citation type="submission" date="2019-04" db="EMBL/GenBank/DDBJ databases">
        <authorList>
            <person name="Li J."/>
        </authorList>
    </citation>
    <scope>NUCLEOTIDE SEQUENCE [LARGE SCALE GENOMIC DNA]</scope>
    <source>
        <strain evidence="7 8">KCTC 42687</strain>
    </source>
</reference>
<dbReference type="OrthoDB" id="9797391at2"/>
<evidence type="ECO:0000256" key="1">
    <source>
        <dbReference type="ARBA" id="ARBA00004236"/>
    </source>
</evidence>
<organism evidence="7 8">
    <name type="scientific">Paracoccus gahaiensis</name>
    <dbReference type="NCBI Taxonomy" id="1706839"/>
    <lineage>
        <taxon>Bacteria</taxon>
        <taxon>Pseudomonadati</taxon>
        <taxon>Pseudomonadota</taxon>
        <taxon>Alphaproteobacteria</taxon>
        <taxon>Rhodobacterales</taxon>
        <taxon>Paracoccaceae</taxon>
        <taxon>Paracoccus</taxon>
    </lineage>
</organism>
<dbReference type="PANTHER" id="PTHR43646:SF2">
    <property type="entry name" value="GLYCOSYLTRANSFERASE 2-LIKE DOMAIN-CONTAINING PROTEIN"/>
    <property type="match status" value="1"/>
</dbReference>
<keyword evidence="8" id="KW-1185">Reference proteome</keyword>
<protein>
    <submittedName>
        <fullName evidence="7">Glycosyltransferase family 2 protein</fullName>
    </submittedName>
</protein>
<evidence type="ECO:0000256" key="4">
    <source>
        <dbReference type="ARBA" id="ARBA00022679"/>
    </source>
</evidence>
<sequence length="279" mass="29785">MTPTRLSVILPAHQEQDHLPACLKALARQTGIDGLAREVIVVANGCTDATADRARAEEAALTAAGWRVSVIETPSGGKIGALNLGDEAASGDLRLYLDADVVVGQGMIAALVAALDGPGARYAGAQLVVPRPESAVSAAYARFWQRLPFVAEGVTGAGLFAVNAEGRARWGDFPQVISDDGFARLNFAPSERWRVEVPYHWPISEGLATLIRVRRRQDAGTAELARLYPDLAGHASGDRPSGRRALRMGLADPAGFAAYAVVSLAVRLRRPSHHWERAR</sequence>